<evidence type="ECO:0000313" key="4">
    <source>
        <dbReference type="Proteomes" id="UP000765845"/>
    </source>
</evidence>
<dbReference type="PANTHER" id="PTHR30383">
    <property type="entry name" value="THIOESTERASE 1/PROTEASE 1/LYSOPHOSPHOLIPASE L1"/>
    <property type="match status" value="1"/>
</dbReference>
<dbReference type="InterPro" id="IPR051532">
    <property type="entry name" value="Ester_Hydrolysis_Enzymes"/>
</dbReference>
<dbReference type="SUPFAM" id="SSF52266">
    <property type="entry name" value="SGNH hydrolase"/>
    <property type="match status" value="1"/>
</dbReference>
<feature type="transmembrane region" description="Helical" evidence="1">
    <location>
        <begin position="20"/>
        <end position="41"/>
    </location>
</feature>
<dbReference type="Gene3D" id="3.40.50.1110">
    <property type="entry name" value="SGNH hydrolase"/>
    <property type="match status" value="1"/>
</dbReference>
<feature type="domain" description="SGNH hydrolase-type esterase" evidence="2">
    <location>
        <begin position="52"/>
        <end position="208"/>
    </location>
</feature>
<keyword evidence="1" id="KW-0472">Membrane</keyword>
<dbReference type="PROSITE" id="PS01098">
    <property type="entry name" value="LIPASE_GDSL_SER"/>
    <property type="match status" value="1"/>
</dbReference>
<dbReference type="Proteomes" id="UP000765845">
    <property type="component" value="Unassembled WGS sequence"/>
</dbReference>
<protein>
    <submittedName>
        <fullName evidence="3">Arylesterase</fullName>
    </submittedName>
</protein>
<proteinExistence type="predicted"/>
<dbReference type="InterPro" id="IPR008265">
    <property type="entry name" value="Lipase_GDSL_AS"/>
</dbReference>
<dbReference type="PANTHER" id="PTHR30383:SF24">
    <property type="entry name" value="THIOESTERASE 1_PROTEASE 1_LYSOPHOSPHOLIPASE L1"/>
    <property type="match status" value="1"/>
</dbReference>
<dbReference type="CDD" id="cd01822">
    <property type="entry name" value="Lysophospholipase_L1_like"/>
    <property type="match status" value="1"/>
</dbReference>
<accession>A0ABX1GDB4</accession>
<dbReference type="EMBL" id="JAAWWK010000002">
    <property type="protein sequence ID" value="NKI17136.1"/>
    <property type="molecule type" value="Genomic_DNA"/>
</dbReference>
<reference evidence="3 4" key="1">
    <citation type="submission" date="2020-04" db="EMBL/GenBank/DDBJ databases">
        <authorList>
            <person name="Yoon J."/>
        </authorList>
    </citation>
    <scope>NUCLEOTIDE SEQUENCE [LARGE SCALE GENOMIC DNA]</scope>
    <source>
        <strain evidence="3 4">KMU-166</strain>
    </source>
</reference>
<dbReference type="Pfam" id="PF13472">
    <property type="entry name" value="Lipase_GDSL_2"/>
    <property type="match status" value="1"/>
</dbReference>
<dbReference type="InterPro" id="IPR013830">
    <property type="entry name" value="SGNH_hydro"/>
</dbReference>
<keyword evidence="1" id="KW-0812">Transmembrane</keyword>
<evidence type="ECO:0000259" key="2">
    <source>
        <dbReference type="Pfam" id="PF13472"/>
    </source>
</evidence>
<comment type="caution">
    <text evidence="3">The sequence shown here is derived from an EMBL/GenBank/DDBJ whole genome shotgun (WGS) entry which is preliminary data.</text>
</comment>
<keyword evidence="4" id="KW-1185">Reference proteome</keyword>
<keyword evidence="1" id="KW-1133">Transmembrane helix</keyword>
<sequence>MVSSSLPLRTVLETLSTRIMLISAFPIRLVSAFFCALFFSLGAAATERHLLVLGDSISAGYGMSENESWPSLLTEQLPKHYRLTNASVSGETTAGALRRLPGLLAENRFDIVIIELGGNDGLRGYPVAGIRKNLATLIRQSQQHGANVALMSMKIPPNYGRRYTAAFEALYAALAEEHKITLLPFILDDIATNPQLMQADGIHPNAQAQPLIVTKVLTGLEGLLN</sequence>
<dbReference type="InterPro" id="IPR036514">
    <property type="entry name" value="SGNH_hydro_sf"/>
</dbReference>
<evidence type="ECO:0000256" key="1">
    <source>
        <dbReference type="SAM" id="Phobius"/>
    </source>
</evidence>
<name>A0ABX1GDB4_9GAMM</name>
<gene>
    <name evidence="3" type="ORF">HCU74_06835</name>
</gene>
<organism evidence="3 4">
    <name type="scientific">Spongiibacter thalassae</name>
    <dbReference type="NCBI Taxonomy" id="2721624"/>
    <lineage>
        <taxon>Bacteria</taxon>
        <taxon>Pseudomonadati</taxon>
        <taxon>Pseudomonadota</taxon>
        <taxon>Gammaproteobacteria</taxon>
        <taxon>Cellvibrionales</taxon>
        <taxon>Spongiibacteraceae</taxon>
        <taxon>Spongiibacter</taxon>
    </lineage>
</organism>
<evidence type="ECO:0000313" key="3">
    <source>
        <dbReference type="EMBL" id="NKI17136.1"/>
    </source>
</evidence>